<feature type="region of interest" description="Disordered" evidence="1">
    <location>
        <begin position="26"/>
        <end position="51"/>
    </location>
</feature>
<dbReference type="EMBL" id="PPTA01000002">
    <property type="protein sequence ID" value="TFB05912.1"/>
    <property type="molecule type" value="Genomic_DNA"/>
</dbReference>
<protein>
    <submittedName>
        <fullName evidence="2">Uncharacterized protein</fullName>
    </submittedName>
</protein>
<evidence type="ECO:0000313" key="2">
    <source>
        <dbReference type="EMBL" id="TFB05912.1"/>
    </source>
</evidence>
<sequence>MTWYGAAEAKIEPAMAAYMIGAMRAPDQSAVGERKDGNKKQKLSSWAGDVGSSWTRSLRRQLEVDET</sequence>
<accession>A0ABY2HEF7</accession>
<comment type="caution">
    <text evidence="2">The sequence shown here is derived from an EMBL/GenBank/DDBJ whole genome shotgun (WGS) entry which is preliminary data.</text>
</comment>
<evidence type="ECO:0000256" key="1">
    <source>
        <dbReference type="SAM" id="MobiDB-lite"/>
    </source>
</evidence>
<dbReference type="GeneID" id="300573968"/>
<gene>
    <name evidence="2" type="ORF">CCMA1212_002117</name>
</gene>
<evidence type="ECO:0000313" key="3">
    <source>
        <dbReference type="Proteomes" id="UP001642720"/>
    </source>
</evidence>
<name>A0ABY2HEF7_9HYPO</name>
<reference evidence="2 3" key="1">
    <citation type="submission" date="2018-01" db="EMBL/GenBank/DDBJ databases">
        <title>Genome characterization of the sugarcane-associated fungus Trichoderma ghanense CCMA-1212 and their application in lignocelulose bioconversion.</title>
        <authorList>
            <person name="Steindorff A.S."/>
            <person name="Mendes T.D."/>
            <person name="Vilela E.S.D."/>
            <person name="Rodrigues D.S."/>
            <person name="Formighieri E.F."/>
            <person name="Melo I.S."/>
            <person name="Favaro L.C.L."/>
        </authorList>
    </citation>
    <scope>NUCLEOTIDE SEQUENCE [LARGE SCALE GENOMIC DNA]</scope>
    <source>
        <strain evidence="2 3">CCMA-1212</strain>
    </source>
</reference>
<dbReference type="Proteomes" id="UP001642720">
    <property type="component" value="Unassembled WGS sequence"/>
</dbReference>
<dbReference type="RefSeq" id="XP_073562113.1">
    <property type="nucleotide sequence ID" value="XM_073699518.1"/>
</dbReference>
<proteinExistence type="predicted"/>
<organism evidence="2 3">
    <name type="scientific">Trichoderma ghanense</name>
    <dbReference type="NCBI Taxonomy" id="65468"/>
    <lineage>
        <taxon>Eukaryota</taxon>
        <taxon>Fungi</taxon>
        <taxon>Dikarya</taxon>
        <taxon>Ascomycota</taxon>
        <taxon>Pezizomycotina</taxon>
        <taxon>Sordariomycetes</taxon>
        <taxon>Hypocreomycetidae</taxon>
        <taxon>Hypocreales</taxon>
        <taxon>Hypocreaceae</taxon>
        <taxon>Trichoderma</taxon>
    </lineage>
</organism>
<keyword evidence="3" id="KW-1185">Reference proteome</keyword>